<sequence>MRKKHYLLLIAFLSSGSIFAQESNTEAVVRKVADNIIANTSFKFVNTKTNETYTSTKGLASSPDIKVVSKYNKWMYVNGVLTIGMMQMADLLQDKKYSNYSSQNFEFIFSNIGYFETLYKAKTPKTEFGGFFSMGNLDACGAMAAGLSDVNALANKADYKAYLDRAANYISNKQLRLPDGTFSRPGPRYMTMWADDLFMSVPFLARMGKVTGDNKYFDDAIKQVENFNKYLYDTHTGLFFHNYYQDVDMNGVGHWGRANGWLAVAQAQLLDQLPANHPKRPELIKLLLRQIGGFARYQDQSGLWHQLLDKPDSYLETSVTAMYVYTVAHAVNQGWIHPKYISIANEGWKGLLTKITPDGQMQDVCIGTNMDEALKFYYTRPTELNDTHGLGAFLLAGTEMVKAERAANAENVAKAKK</sequence>
<evidence type="ECO:0000313" key="2">
    <source>
        <dbReference type="Proteomes" id="UP001246858"/>
    </source>
</evidence>
<keyword evidence="1" id="KW-0378">Hydrolase</keyword>
<dbReference type="Proteomes" id="UP001246858">
    <property type="component" value="Unassembled WGS sequence"/>
</dbReference>
<proteinExistence type="predicted"/>
<name>A0ACC6KXK5_9SPHI</name>
<comment type="caution">
    <text evidence="1">The sequence shown here is derived from an EMBL/GenBank/DDBJ whole genome shotgun (WGS) entry which is preliminary data.</text>
</comment>
<dbReference type="EMBL" id="JAVDTF010000002">
    <property type="protein sequence ID" value="MDR6784090.1"/>
    <property type="molecule type" value="Genomic_DNA"/>
</dbReference>
<evidence type="ECO:0000313" key="1">
    <source>
        <dbReference type="EMBL" id="MDR6784090.1"/>
    </source>
</evidence>
<keyword evidence="2" id="KW-1185">Reference proteome</keyword>
<reference evidence="1" key="1">
    <citation type="submission" date="2023-07" db="EMBL/GenBank/DDBJ databases">
        <title>Sorghum-associated microbial communities from plants grown in Nebraska, USA.</title>
        <authorList>
            <person name="Schachtman D."/>
        </authorList>
    </citation>
    <scope>NUCLEOTIDE SEQUENCE</scope>
    <source>
        <strain evidence="1">2697</strain>
    </source>
</reference>
<organism evidence="1 2">
    <name type="scientific">Pedobacter africanus</name>
    <dbReference type="NCBI Taxonomy" id="151894"/>
    <lineage>
        <taxon>Bacteria</taxon>
        <taxon>Pseudomonadati</taxon>
        <taxon>Bacteroidota</taxon>
        <taxon>Sphingobacteriia</taxon>
        <taxon>Sphingobacteriales</taxon>
        <taxon>Sphingobacteriaceae</taxon>
        <taxon>Pedobacter</taxon>
    </lineage>
</organism>
<protein>
    <submittedName>
        <fullName evidence="1">Rhamnogalacturonyl hydrolase YesR</fullName>
    </submittedName>
</protein>
<accession>A0ACC6KXK5</accession>
<gene>
    <name evidence="1" type="ORF">J2X78_002655</name>
</gene>